<dbReference type="RefSeq" id="WP_205117344.1">
    <property type="nucleotide sequence ID" value="NZ_JAFBCM010000001.1"/>
</dbReference>
<dbReference type="PANTHER" id="PTHR43441:SF6">
    <property type="entry name" value="N-ACETYLTRANSFERASE DOMAIN-CONTAINING PROTEIN"/>
    <property type="match status" value="1"/>
</dbReference>
<dbReference type="PROSITE" id="PS51186">
    <property type="entry name" value="GNAT"/>
    <property type="match status" value="1"/>
</dbReference>
<evidence type="ECO:0000313" key="3">
    <source>
        <dbReference type="Proteomes" id="UP001595699"/>
    </source>
</evidence>
<evidence type="ECO:0000313" key="2">
    <source>
        <dbReference type="EMBL" id="MFC3761128.1"/>
    </source>
</evidence>
<keyword evidence="2" id="KW-0012">Acyltransferase</keyword>
<dbReference type="PANTHER" id="PTHR43441">
    <property type="entry name" value="RIBOSOMAL-PROTEIN-SERINE ACETYLTRANSFERASE"/>
    <property type="match status" value="1"/>
</dbReference>
<comment type="caution">
    <text evidence="2">The sequence shown here is derived from an EMBL/GenBank/DDBJ whole genome shotgun (WGS) entry which is preliminary data.</text>
</comment>
<dbReference type="Gene3D" id="3.40.630.30">
    <property type="match status" value="1"/>
</dbReference>
<dbReference type="EMBL" id="JBHRZH010000006">
    <property type="protein sequence ID" value="MFC3761128.1"/>
    <property type="molecule type" value="Genomic_DNA"/>
</dbReference>
<evidence type="ECO:0000259" key="1">
    <source>
        <dbReference type="PROSITE" id="PS51186"/>
    </source>
</evidence>
<feature type="domain" description="N-acetyltransferase" evidence="1">
    <location>
        <begin position="4"/>
        <end position="165"/>
    </location>
</feature>
<reference evidence="3" key="1">
    <citation type="journal article" date="2019" name="Int. J. Syst. Evol. Microbiol.">
        <title>The Global Catalogue of Microorganisms (GCM) 10K type strain sequencing project: providing services to taxonomists for standard genome sequencing and annotation.</title>
        <authorList>
            <consortium name="The Broad Institute Genomics Platform"/>
            <consortium name="The Broad Institute Genome Sequencing Center for Infectious Disease"/>
            <person name="Wu L."/>
            <person name="Ma J."/>
        </authorList>
    </citation>
    <scope>NUCLEOTIDE SEQUENCE [LARGE SCALE GENOMIC DNA]</scope>
    <source>
        <strain evidence="3">CGMCC 4.7241</strain>
    </source>
</reference>
<name>A0ABV7Y7S3_9ACTN</name>
<dbReference type="SUPFAM" id="SSF55729">
    <property type="entry name" value="Acyl-CoA N-acyltransferases (Nat)"/>
    <property type="match status" value="1"/>
</dbReference>
<organism evidence="2 3">
    <name type="scientific">Tenggerimyces flavus</name>
    <dbReference type="NCBI Taxonomy" id="1708749"/>
    <lineage>
        <taxon>Bacteria</taxon>
        <taxon>Bacillati</taxon>
        <taxon>Actinomycetota</taxon>
        <taxon>Actinomycetes</taxon>
        <taxon>Propionibacteriales</taxon>
        <taxon>Nocardioidaceae</taxon>
        <taxon>Tenggerimyces</taxon>
    </lineage>
</organism>
<keyword evidence="3" id="KW-1185">Reference proteome</keyword>
<dbReference type="EC" id="2.3.-.-" evidence="2"/>
<proteinExistence type="predicted"/>
<keyword evidence="2" id="KW-0808">Transferase</keyword>
<dbReference type="InterPro" id="IPR051908">
    <property type="entry name" value="Ribosomal_N-acetyltransferase"/>
</dbReference>
<dbReference type="Proteomes" id="UP001595699">
    <property type="component" value="Unassembled WGS sequence"/>
</dbReference>
<accession>A0ABV7Y7S3</accession>
<dbReference type="InterPro" id="IPR000182">
    <property type="entry name" value="GNAT_dom"/>
</dbReference>
<dbReference type="Pfam" id="PF13302">
    <property type="entry name" value="Acetyltransf_3"/>
    <property type="match status" value="1"/>
</dbReference>
<gene>
    <name evidence="2" type="ORF">ACFOUW_09775</name>
</gene>
<protein>
    <submittedName>
        <fullName evidence="2">GNAT family N-acetyltransferase</fullName>
        <ecNumber evidence="2">2.3.-.-</ecNumber>
    </submittedName>
</protein>
<dbReference type="InterPro" id="IPR016181">
    <property type="entry name" value="Acyl_CoA_acyltransferase"/>
</dbReference>
<sequence>MSVVTLRPLTRDDIALVIEVENDPDAAGEFSWFGFRSWTANEPVKALREDGGHLAVVSEAGHFVGDVSWRLSMNAPPPNGACWAIGIMILPAFRGCGYGTEAQRELVSYLFAHTPAVRIEASTEAGNVAEQKALERAGFVREGVLRNAVFRAGTYHDMVMYSTLREERDLP</sequence>
<dbReference type="GO" id="GO:0016746">
    <property type="term" value="F:acyltransferase activity"/>
    <property type="evidence" value="ECO:0007669"/>
    <property type="project" value="UniProtKB-KW"/>
</dbReference>